<dbReference type="SUPFAM" id="SSF102875">
    <property type="entry name" value="Chromosomal protein MC1"/>
    <property type="match status" value="1"/>
</dbReference>
<evidence type="ECO:0000256" key="1">
    <source>
        <dbReference type="ARBA" id="ARBA00023125"/>
    </source>
</evidence>
<gene>
    <name evidence="2" type="ORF">Harvfovirus3_46</name>
</gene>
<dbReference type="InterPro" id="IPR036620">
    <property type="entry name" value="MC1_sf"/>
</dbReference>
<sequence length="111" mass="13176">MIIQNRMIENGVRYFKCIYNGHAIGRYANRSPRQAASKAFTRLFKDGCTNLNQPINFEIVECTRGKIKKCHIYEGYRYELDSPLYVEFKCGPSHKIVRYKFKNKITKLFRK</sequence>
<evidence type="ECO:0000313" key="2">
    <source>
        <dbReference type="EMBL" id="AYV80601.1"/>
    </source>
</evidence>
<protein>
    <submittedName>
        <fullName evidence="2">Uncharacterized protein</fullName>
    </submittedName>
</protein>
<name>A0A3G5A333_9VIRU</name>
<accession>A0A3G5A333</accession>
<dbReference type="GO" id="GO:0042262">
    <property type="term" value="P:DNA protection"/>
    <property type="evidence" value="ECO:0007669"/>
    <property type="project" value="InterPro"/>
</dbReference>
<proteinExistence type="predicted"/>
<dbReference type="InterPro" id="IPR008674">
    <property type="entry name" value="MC1"/>
</dbReference>
<dbReference type="Gene3D" id="3.10.470.10">
    <property type="entry name" value="Chromosomal protein MC1"/>
    <property type="match status" value="1"/>
</dbReference>
<dbReference type="EMBL" id="MK072245">
    <property type="protein sequence ID" value="AYV80601.1"/>
    <property type="molecule type" value="Genomic_DNA"/>
</dbReference>
<keyword evidence="1" id="KW-0238">DNA-binding</keyword>
<reference evidence="2" key="1">
    <citation type="submission" date="2018-10" db="EMBL/GenBank/DDBJ databases">
        <title>Hidden diversity of soil giant viruses.</title>
        <authorList>
            <person name="Schulz F."/>
            <person name="Alteio L."/>
            <person name="Goudeau D."/>
            <person name="Ryan E.M."/>
            <person name="Malmstrom R.R."/>
            <person name="Blanchard J."/>
            <person name="Woyke T."/>
        </authorList>
    </citation>
    <scope>NUCLEOTIDE SEQUENCE</scope>
    <source>
        <strain evidence="2">HAV1</strain>
    </source>
</reference>
<organism evidence="2">
    <name type="scientific">Harvfovirus sp</name>
    <dbReference type="NCBI Taxonomy" id="2487768"/>
    <lineage>
        <taxon>Viruses</taxon>
        <taxon>Varidnaviria</taxon>
        <taxon>Bamfordvirae</taxon>
        <taxon>Nucleocytoviricota</taxon>
        <taxon>Megaviricetes</taxon>
        <taxon>Imitervirales</taxon>
        <taxon>Mimiviridae</taxon>
        <taxon>Klosneuvirinae</taxon>
    </lineage>
</organism>
<dbReference type="Pfam" id="PF05854">
    <property type="entry name" value="MC1"/>
    <property type="match status" value="1"/>
</dbReference>